<accession>A0A1P9WSS3</accession>
<proteinExistence type="predicted"/>
<sequence>MGKQASQYDKIFKENIEAVIPSLMQNILGITAVSSEELPDDIQHTKERKPDALKKITDSHGDTYVLQIEFQVADEPKMVYRMAEYYVMLERKYEIPVEQYVIYLGATKPQMPTRLNRKRMKFDFPLISFADLDYNFFLKSARPEEVVLGVLADFRGDSSEKALEQIIQRIEETASGDFLLKKYFKQLRVLAQLRNLGNNLKEIAMDSITKFVSVEKDAAYMVGFDKGEEKGEAKVVASLLRKLNYSLEQIADIAGVSVEFVKNVKQKLSADK</sequence>
<dbReference type="PANTHER" id="PTHR34613">
    <property type="entry name" value="SLL0800 PROTEIN"/>
    <property type="match status" value="1"/>
</dbReference>
<dbReference type="EMBL" id="CP014263">
    <property type="protein sequence ID" value="AQG78409.1"/>
    <property type="molecule type" value="Genomic_DNA"/>
</dbReference>
<evidence type="ECO:0008006" key="3">
    <source>
        <dbReference type="Google" id="ProtNLM"/>
    </source>
</evidence>
<reference evidence="1 2" key="1">
    <citation type="submission" date="2016-01" db="EMBL/GenBank/DDBJ databases">
        <authorList>
            <person name="Oliw E.H."/>
        </authorList>
    </citation>
    <scope>NUCLEOTIDE SEQUENCE [LARGE SCALE GENOMIC DNA]</scope>
    <source>
        <strain evidence="1 2">DY10</strain>
    </source>
</reference>
<evidence type="ECO:0000313" key="2">
    <source>
        <dbReference type="Proteomes" id="UP000187941"/>
    </source>
</evidence>
<dbReference type="KEGG" id="smon:AWR27_03090"/>
<gene>
    <name evidence="1" type="ORF">AWR27_03090</name>
</gene>
<organism evidence="1 2">
    <name type="scientific">Spirosoma montaniterrae</name>
    <dbReference type="NCBI Taxonomy" id="1178516"/>
    <lineage>
        <taxon>Bacteria</taxon>
        <taxon>Pseudomonadati</taxon>
        <taxon>Bacteroidota</taxon>
        <taxon>Cytophagia</taxon>
        <taxon>Cytophagales</taxon>
        <taxon>Cytophagaceae</taxon>
        <taxon>Spirosoma</taxon>
    </lineage>
</organism>
<dbReference type="STRING" id="1178516.AWR27_03090"/>
<protein>
    <recommendedName>
        <fullName evidence="3">Transposase (putative) YhgA-like domain-containing protein</fullName>
    </recommendedName>
</protein>
<dbReference type="RefSeq" id="WP_077129851.1">
    <property type="nucleotide sequence ID" value="NZ_CP014263.1"/>
</dbReference>
<keyword evidence="2" id="KW-1185">Reference proteome</keyword>
<dbReference type="OrthoDB" id="714214at2"/>
<name>A0A1P9WSS3_9BACT</name>
<dbReference type="AlphaFoldDB" id="A0A1P9WSS3"/>
<dbReference type="Proteomes" id="UP000187941">
    <property type="component" value="Chromosome"/>
</dbReference>
<evidence type="ECO:0000313" key="1">
    <source>
        <dbReference type="EMBL" id="AQG78409.1"/>
    </source>
</evidence>
<dbReference type="PANTHER" id="PTHR34613:SF1">
    <property type="entry name" value="SLL6017 PROTEIN"/>
    <property type="match status" value="1"/>
</dbReference>